<dbReference type="EMBL" id="CP075371">
    <property type="protein sequence ID" value="QVT78864.1"/>
    <property type="molecule type" value="Genomic_DNA"/>
</dbReference>
<keyword evidence="1 5" id="KW-0436">Ligase</keyword>
<dbReference type="PANTHER" id="PTHR12835">
    <property type="entry name" value="BIOTIN PROTEIN LIGASE"/>
    <property type="match status" value="1"/>
</dbReference>
<organism evidence="5 6">
    <name type="scientific">Nocardioides aquaticus</name>
    <dbReference type="NCBI Taxonomy" id="160826"/>
    <lineage>
        <taxon>Bacteria</taxon>
        <taxon>Bacillati</taxon>
        <taxon>Actinomycetota</taxon>
        <taxon>Actinomycetes</taxon>
        <taxon>Propionibacteriales</taxon>
        <taxon>Nocardioidaceae</taxon>
        <taxon>Nocardioides</taxon>
    </lineage>
</organism>
<evidence type="ECO:0000256" key="3">
    <source>
        <dbReference type="ARBA" id="ARBA00024227"/>
    </source>
</evidence>
<gene>
    <name evidence="5" type="primary">birA</name>
    <name evidence="5" type="ORF">ENKNEFLB_01242</name>
</gene>
<proteinExistence type="predicted"/>
<dbReference type="GO" id="GO:0004077">
    <property type="term" value="F:biotin--[biotin carboxyl-carrier protein] ligase activity"/>
    <property type="evidence" value="ECO:0007669"/>
    <property type="project" value="UniProtKB-EC"/>
</dbReference>
<dbReference type="PANTHER" id="PTHR12835:SF5">
    <property type="entry name" value="BIOTIN--PROTEIN LIGASE"/>
    <property type="match status" value="1"/>
</dbReference>
<dbReference type="PROSITE" id="PS51733">
    <property type="entry name" value="BPL_LPL_CATALYTIC"/>
    <property type="match status" value="1"/>
</dbReference>
<sequence>MTAPPGSRPPLDPDALATGLVPLGLTLELVATTASTNALAAEHVRAGASPGLVVVAEEQTGGRGRLDRRWETPPGTAAVYSCVLAPEVPAASWPWLPLLTGLATARTLRRHGVDGGVKWPNDVLVDDRKISGILVERVDGPRGPVAVVGVGVNADLREDELPVPTATSVGLVTGRPVDRTALLVGLLTDLVAAHEDWVAVGGADRLRAAYARECVTVGRQVRVALPGEQELRGLARTVDATGRLVVRTDDGQDVAVAAGDVVHVRPRPAATPPSAGFLG</sequence>
<evidence type="ECO:0000259" key="4">
    <source>
        <dbReference type="PROSITE" id="PS51733"/>
    </source>
</evidence>
<feature type="domain" description="BPL/LPL catalytic" evidence="4">
    <location>
        <begin position="10"/>
        <end position="198"/>
    </location>
</feature>
<evidence type="ECO:0000313" key="6">
    <source>
        <dbReference type="Proteomes" id="UP000679307"/>
    </source>
</evidence>
<dbReference type="Pfam" id="PF02237">
    <property type="entry name" value="BPL_C"/>
    <property type="match status" value="1"/>
</dbReference>
<dbReference type="InterPro" id="IPR003142">
    <property type="entry name" value="BPL_C"/>
</dbReference>
<evidence type="ECO:0000313" key="5">
    <source>
        <dbReference type="EMBL" id="QVT78864.1"/>
    </source>
</evidence>
<evidence type="ECO:0000256" key="2">
    <source>
        <dbReference type="ARBA" id="ARBA00023267"/>
    </source>
</evidence>
<dbReference type="CDD" id="cd16442">
    <property type="entry name" value="BPL"/>
    <property type="match status" value="1"/>
</dbReference>
<reference evidence="5 6" key="1">
    <citation type="submission" date="2021-05" db="EMBL/GenBank/DDBJ databases">
        <title>Complete genome of Nocardioides aquaticus KCTC 9944T isolated from meromictic and hypersaline Ekho Lake, Antarctica.</title>
        <authorList>
            <person name="Hwang K."/>
            <person name="Kim K.M."/>
            <person name="Choe H."/>
        </authorList>
    </citation>
    <scope>NUCLEOTIDE SEQUENCE [LARGE SCALE GENOMIC DNA]</scope>
    <source>
        <strain evidence="5 6">KCTC 9944</strain>
    </source>
</reference>
<keyword evidence="6" id="KW-1185">Reference proteome</keyword>
<accession>A0ABX8EEH4</accession>
<dbReference type="RefSeq" id="WP_246535865.1">
    <property type="nucleotide sequence ID" value="NZ_BAAAHS010000010.1"/>
</dbReference>
<dbReference type="Pfam" id="PF03099">
    <property type="entry name" value="BPL_LplA_LipB"/>
    <property type="match status" value="1"/>
</dbReference>
<dbReference type="NCBIfam" id="TIGR00121">
    <property type="entry name" value="birA_ligase"/>
    <property type="match status" value="1"/>
</dbReference>
<dbReference type="InterPro" id="IPR004408">
    <property type="entry name" value="Biotin_CoA_COase_ligase"/>
</dbReference>
<dbReference type="InterPro" id="IPR004143">
    <property type="entry name" value="BPL_LPL_catalytic"/>
</dbReference>
<name>A0ABX8EEH4_9ACTN</name>
<dbReference type="EC" id="6.3.4.15" evidence="3"/>
<evidence type="ECO:0000256" key="1">
    <source>
        <dbReference type="ARBA" id="ARBA00022598"/>
    </source>
</evidence>
<keyword evidence="2" id="KW-0092">Biotin</keyword>
<dbReference type="Proteomes" id="UP000679307">
    <property type="component" value="Chromosome"/>
</dbReference>
<protein>
    <recommendedName>
        <fullName evidence="3">biotin--[biotin carboxyl-carrier protein] ligase</fullName>
        <ecNumber evidence="3">6.3.4.15</ecNumber>
    </recommendedName>
</protein>